<dbReference type="InterPro" id="IPR029062">
    <property type="entry name" value="Class_I_gatase-like"/>
</dbReference>
<dbReference type="OrthoDB" id="9813383at2"/>
<dbReference type="GO" id="GO:0006598">
    <property type="term" value="P:polyamine catabolic process"/>
    <property type="evidence" value="ECO:0007669"/>
    <property type="project" value="TreeGrafter"/>
</dbReference>
<accession>A0A540WFK1</accession>
<dbReference type="InterPro" id="IPR011697">
    <property type="entry name" value="Peptidase_C26"/>
</dbReference>
<dbReference type="PANTHER" id="PTHR43235:SF1">
    <property type="entry name" value="GLUTAMINE AMIDOTRANSFERASE PB2B2.05-RELATED"/>
    <property type="match status" value="1"/>
</dbReference>
<name>A0A540WFK1_9ACTN</name>
<reference evidence="1 2" key="1">
    <citation type="submission" date="2019-06" db="EMBL/GenBank/DDBJ databases">
        <title>Description of Kitasatospora acidophila sp. nov. isolated from pine grove soil, and reclassification of Streptomyces novaecaesareae to Kitasatospora novaeceasareae comb. nov.</title>
        <authorList>
            <person name="Kim M.J."/>
        </authorList>
    </citation>
    <scope>NUCLEOTIDE SEQUENCE [LARGE SCALE GENOMIC DNA]</scope>
    <source>
        <strain evidence="1 2">MMS16-CNU292</strain>
    </source>
</reference>
<dbReference type="GO" id="GO:0033969">
    <property type="term" value="F:gamma-glutamyl-gamma-aminobutyrate hydrolase activity"/>
    <property type="evidence" value="ECO:0007669"/>
    <property type="project" value="TreeGrafter"/>
</dbReference>
<organism evidence="1 2">
    <name type="scientific">Kitasatospora acidiphila</name>
    <dbReference type="NCBI Taxonomy" id="2567942"/>
    <lineage>
        <taxon>Bacteria</taxon>
        <taxon>Bacillati</taxon>
        <taxon>Actinomycetota</taxon>
        <taxon>Actinomycetes</taxon>
        <taxon>Kitasatosporales</taxon>
        <taxon>Streptomycetaceae</taxon>
        <taxon>Kitasatospora</taxon>
    </lineage>
</organism>
<dbReference type="PROSITE" id="PS51273">
    <property type="entry name" value="GATASE_TYPE_1"/>
    <property type="match status" value="1"/>
</dbReference>
<evidence type="ECO:0000313" key="1">
    <source>
        <dbReference type="EMBL" id="TQF07795.1"/>
    </source>
</evidence>
<comment type="caution">
    <text evidence="1">The sequence shown here is derived from an EMBL/GenBank/DDBJ whole genome shotgun (WGS) entry which is preliminary data.</text>
</comment>
<dbReference type="InterPro" id="IPR044668">
    <property type="entry name" value="PuuD-like"/>
</dbReference>
<dbReference type="Pfam" id="PF07722">
    <property type="entry name" value="Peptidase_C26"/>
    <property type="match status" value="1"/>
</dbReference>
<evidence type="ECO:0000313" key="2">
    <source>
        <dbReference type="Proteomes" id="UP000319103"/>
    </source>
</evidence>
<dbReference type="GO" id="GO:0005829">
    <property type="term" value="C:cytosol"/>
    <property type="evidence" value="ECO:0007669"/>
    <property type="project" value="TreeGrafter"/>
</dbReference>
<dbReference type="Gene3D" id="3.40.50.880">
    <property type="match status" value="1"/>
</dbReference>
<keyword evidence="1" id="KW-0378">Hydrolase</keyword>
<dbReference type="Proteomes" id="UP000319103">
    <property type="component" value="Unassembled WGS sequence"/>
</dbReference>
<dbReference type="EMBL" id="VIGB01000003">
    <property type="protein sequence ID" value="TQF07795.1"/>
    <property type="molecule type" value="Genomic_DNA"/>
</dbReference>
<dbReference type="PANTHER" id="PTHR43235">
    <property type="entry name" value="GLUTAMINE AMIDOTRANSFERASE PB2B2.05-RELATED"/>
    <property type="match status" value="1"/>
</dbReference>
<sequence>MVGITSYLEPATWGGWERSAALIPQQYVDAVTAAGGTAVLLPAQPGEAPHRLLNRLDALVVSGGPDVDPARYGSEPHPRTGAPQSLRDSWELALLRGAIDNDLPVLAVCRGMQVLNVAFGGTLLQHLPDRVGDETHQIALGEFYRRTVTVQSGSKLGAILGERPEVLCYHHQAVDRIGTGLRPVAWSEDGTVEGLELPDARFALGVQWHPEADPTDGRLFRALVNTLEEKTA</sequence>
<dbReference type="CDD" id="cd01745">
    <property type="entry name" value="GATase1_2"/>
    <property type="match status" value="1"/>
</dbReference>
<protein>
    <submittedName>
        <fullName evidence="1">Gamma-glutamyl-gamma-aminobutyrate hydrolase family protein</fullName>
    </submittedName>
</protein>
<gene>
    <name evidence="1" type="ORF">E6W39_36125</name>
</gene>
<dbReference type="AlphaFoldDB" id="A0A540WFK1"/>
<dbReference type="SUPFAM" id="SSF52317">
    <property type="entry name" value="Class I glutamine amidotransferase-like"/>
    <property type="match status" value="1"/>
</dbReference>
<keyword evidence="2" id="KW-1185">Reference proteome</keyword>
<proteinExistence type="predicted"/>